<keyword evidence="2" id="KW-0812">Transmembrane</keyword>
<feature type="region of interest" description="Disordered" evidence="1">
    <location>
        <begin position="283"/>
        <end position="307"/>
    </location>
</feature>
<dbReference type="Proteomes" id="UP000582659">
    <property type="component" value="Unassembled WGS sequence"/>
</dbReference>
<organism evidence="5 7">
    <name type="scientific">Bursaphelenchus xylophilus</name>
    <name type="common">Pinewood nematode worm</name>
    <name type="synonym">Aphelenchoides xylophilus</name>
    <dbReference type="NCBI Taxonomy" id="6326"/>
    <lineage>
        <taxon>Eukaryota</taxon>
        <taxon>Metazoa</taxon>
        <taxon>Ecdysozoa</taxon>
        <taxon>Nematoda</taxon>
        <taxon>Chromadorea</taxon>
        <taxon>Rhabditida</taxon>
        <taxon>Tylenchina</taxon>
        <taxon>Tylenchomorpha</taxon>
        <taxon>Aphelenchoidea</taxon>
        <taxon>Aphelenchoididae</taxon>
        <taxon>Bursaphelenchus</taxon>
    </lineage>
</organism>
<reference evidence="7" key="1">
    <citation type="submission" date="2016-11" db="UniProtKB">
        <authorList>
            <consortium name="WormBaseParasite"/>
        </authorList>
    </citation>
    <scope>IDENTIFICATION</scope>
</reference>
<reference evidence="4" key="2">
    <citation type="submission" date="2020-08" db="EMBL/GenBank/DDBJ databases">
        <authorList>
            <person name="Kikuchi T."/>
        </authorList>
    </citation>
    <scope>NUCLEOTIDE SEQUENCE</scope>
    <source>
        <strain evidence="3">Ka4C1</strain>
    </source>
</reference>
<accession>A0A1I7SRN9</accession>
<dbReference type="Proteomes" id="UP000659654">
    <property type="component" value="Unassembled WGS sequence"/>
</dbReference>
<proteinExistence type="predicted"/>
<keyword evidence="6" id="KW-1185">Reference proteome</keyword>
<protein>
    <submittedName>
        <fullName evidence="3">(pine wood nematode) hypothetical protein</fullName>
    </submittedName>
</protein>
<feature type="compositionally biased region" description="Low complexity" evidence="1">
    <location>
        <begin position="79"/>
        <end position="90"/>
    </location>
</feature>
<evidence type="ECO:0000256" key="1">
    <source>
        <dbReference type="SAM" id="MobiDB-lite"/>
    </source>
</evidence>
<feature type="region of interest" description="Disordered" evidence="1">
    <location>
        <begin position="177"/>
        <end position="256"/>
    </location>
</feature>
<feature type="compositionally biased region" description="Basic and acidic residues" evidence="1">
    <location>
        <begin position="199"/>
        <end position="220"/>
    </location>
</feature>
<keyword evidence="2" id="KW-0472">Membrane</keyword>
<evidence type="ECO:0000313" key="6">
    <source>
        <dbReference type="Proteomes" id="UP000659654"/>
    </source>
</evidence>
<gene>
    <name evidence="3" type="ORF">BXYJ_LOCUS5318</name>
</gene>
<name>A0A1I7SRN9_BURXY</name>
<feature type="compositionally biased region" description="Polar residues" evidence="1">
    <location>
        <begin position="240"/>
        <end position="255"/>
    </location>
</feature>
<feature type="compositionally biased region" description="Basic residues" evidence="1">
    <location>
        <begin position="49"/>
        <end position="78"/>
    </location>
</feature>
<evidence type="ECO:0000313" key="3">
    <source>
        <dbReference type="EMBL" id="CAD5217925.1"/>
    </source>
</evidence>
<feature type="transmembrane region" description="Helical" evidence="2">
    <location>
        <begin position="20"/>
        <end position="46"/>
    </location>
</feature>
<dbReference type="OrthoDB" id="10635919at2759"/>
<dbReference type="AlphaFoldDB" id="A0A1I7SRN9"/>
<evidence type="ECO:0000313" key="4">
    <source>
        <dbReference type="EMBL" id="CAG9102059.1"/>
    </source>
</evidence>
<evidence type="ECO:0000313" key="7">
    <source>
        <dbReference type="WBParaSite" id="BXY_1570500.1"/>
    </source>
</evidence>
<feature type="compositionally biased region" description="Basic and acidic residues" evidence="1">
    <location>
        <begin position="130"/>
        <end position="153"/>
    </location>
</feature>
<feature type="compositionally biased region" description="Low complexity" evidence="1">
    <location>
        <begin position="99"/>
        <end position="121"/>
    </location>
</feature>
<keyword evidence="2" id="KW-1133">Transmembrane helix</keyword>
<dbReference type="Proteomes" id="UP000095284">
    <property type="component" value="Unplaced"/>
</dbReference>
<evidence type="ECO:0000313" key="5">
    <source>
        <dbReference type="Proteomes" id="UP000095284"/>
    </source>
</evidence>
<sequence length="307" mass="33168">MEVSEQWLKDQNRLVNVSYFAAATMFGVLVLLVAVKVIKLVASFILPKGKKGKKGKSKKASKSSKKTSKSSKKGKKKSVGSSKSSKTKSSSIKKKRSSAKSGKSIGSESLKLPSSESSKLSAMTSSLPSEPRKSGWKKEIKEEPLGKIEKPKEPSVAQVAEEARAKFHKLDVKQKVHVAPHLSHPNTICERNLHKDKKSSKEEGVKDLPKSGSEEKHVKIFADSSHNTQTTGKFEAAQSKWPSSSDPISTESFSQFKKETDVSVGSTCTPISCLSEKCLELSKSPMDKPTSNVSTAAEPSPTTPGPP</sequence>
<evidence type="ECO:0000256" key="2">
    <source>
        <dbReference type="SAM" id="Phobius"/>
    </source>
</evidence>
<feature type="region of interest" description="Disordered" evidence="1">
    <location>
        <begin position="49"/>
        <end position="159"/>
    </location>
</feature>
<dbReference type="WBParaSite" id="BXY_1570500.1">
    <property type="protein sequence ID" value="BXY_1570500.1"/>
    <property type="gene ID" value="BXY_1570500"/>
</dbReference>
<dbReference type="EMBL" id="CAJFDI010000002">
    <property type="protein sequence ID" value="CAD5217925.1"/>
    <property type="molecule type" value="Genomic_DNA"/>
</dbReference>
<dbReference type="EMBL" id="CAJFCV020000002">
    <property type="protein sequence ID" value="CAG9102059.1"/>
    <property type="molecule type" value="Genomic_DNA"/>
</dbReference>